<name>A0A3N4KYM1_9PEZI</name>
<accession>A0A3N4KYM1</accession>
<sequence length="54" mass="6159">MYLYNTVPVWFAKLIVGFFLGLGELLILFYLGRSMGSMTGMLKISVHGLFLDRE</sequence>
<dbReference type="Proteomes" id="UP000277580">
    <property type="component" value="Unassembled WGS sequence"/>
</dbReference>
<keyword evidence="1" id="KW-1133">Transmembrane helix</keyword>
<keyword evidence="1" id="KW-0812">Transmembrane</keyword>
<keyword evidence="3" id="KW-1185">Reference proteome</keyword>
<feature type="transmembrane region" description="Helical" evidence="1">
    <location>
        <begin position="12"/>
        <end position="31"/>
    </location>
</feature>
<keyword evidence="1" id="KW-0472">Membrane</keyword>
<gene>
    <name evidence="2" type="ORF">P167DRAFT_533054</name>
</gene>
<organism evidence="2 3">
    <name type="scientific">Morchella conica CCBAS932</name>
    <dbReference type="NCBI Taxonomy" id="1392247"/>
    <lineage>
        <taxon>Eukaryota</taxon>
        <taxon>Fungi</taxon>
        <taxon>Dikarya</taxon>
        <taxon>Ascomycota</taxon>
        <taxon>Pezizomycotina</taxon>
        <taxon>Pezizomycetes</taxon>
        <taxon>Pezizales</taxon>
        <taxon>Morchellaceae</taxon>
        <taxon>Morchella</taxon>
    </lineage>
</organism>
<reference evidence="2 3" key="1">
    <citation type="journal article" date="2018" name="Nat. Ecol. Evol.">
        <title>Pezizomycetes genomes reveal the molecular basis of ectomycorrhizal truffle lifestyle.</title>
        <authorList>
            <person name="Murat C."/>
            <person name="Payen T."/>
            <person name="Noel B."/>
            <person name="Kuo A."/>
            <person name="Morin E."/>
            <person name="Chen J."/>
            <person name="Kohler A."/>
            <person name="Krizsan K."/>
            <person name="Balestrini R."/>
            <person name="Da Silva C."/>
            <person name="Montanini B."/>
            <person name="Hainaut M."/>
            <person name="Levati E."/>
            <person name="Barry K.W."/>
            <person name="Belfiori B."/>
            <person name="Cichocki N."/>
            <person name="Clum A."/>
            <person name="Dockter R.B."/>
            <person name="Fauchery L."/>
            <person name="Guy J."/>
            <person name="Iotti M."/>
            <person name="Le Tacon F."/>
            <person name="Lindquist E.A."/>
            <person name="Lipzen A."/>
            <person name="Malagnac F."/>
            <person name="Mello A."/>
            <person name="Molinier V."/>
            <person name="Miyauchi S."/>
            <person name="Poulain J."/>
            <person name="Riccioni C."/>
            <person name="Rubini A."/>
            <person name="Sitrit Y."/>
            <person name="Splivallo R."/>
            <person name="Traeger S."/>
            <person name="Wang M."/>
            <person name="Zifcakova L."/>
            <person name="Wipf D."/>
            <person name="Zambonelli A."/>
            <person name="Paolocci F."/>
            <person name="Nowrousian M."/>
            <person name="Ottonello S."/>
            <person name="Baldrian P."/>
            <person name="Spatafora J.W."/>
            <person name="Henrissat B."/>
            <person name="Nagy L.G."/>
            <person name="Aury J.M."/>
            <person name="Wincker P."/>
            <person name="Grigoriev I.V."/>
            <person name="Bonfante P."/>
            <person name="Martin F.M."/>
        </authorList>
    </citation>
    <scope>NUCLEOTIDE SEQUENCE [LARGE SCALE GENOMIC DNA]</scope>
    <source>
        <strain evidence="2 3">CCBAS932</strain>
    </source>
</reference>
<evidence type="ECO:0000313" key="2">
    <source>
        <dbReference type="EMBL" id="RPB15673.1"/>
    </source>
</evidence>
<dbReference type="EMBL" id="ML119112">
    <property type="protein sequence ID" value="RPB15673.1"/>
    <property type="molecule type" value="Genomic_DNA"/>
</dbReference>
<evidence type="ECO:0000256" key="1">
    <source>
        <dbReference type="SAM" id="Phobius"/>
    </source>
</evidence>
<proteinExistence type="predicted"/>
<evidence type="ECO:0000313" key="3">
    <source>
        <dbReference type="Proteomes" id="UP000277580"/>
    </source>
</evidence>
<protein>
    <submittedName>
        <fullName evidence="2">Uncharacterized protein</fullName>
    </submittedName>
</protein>
<dbReference type="InParanoid" id="A0A3N4KYM1"/>
<dbReference type="AlphaFoldDB" id="A0A3N4KYM1"/>